<evidence type="ECO:0000256" key="2">
    <source>
        <dbReference type="ARBA" id="ARBA00004906"/>
    </source>
</evidence>
<dbReference type="PROSITE" id="PS51698">
    <property type="entry name" value="U_BOX"/>
    <property type="match status" value="1"/>
</dbReference>
<evidence type="ECO:0000256" key="5">
    <source>
        <dbReference type="RuleBase" id="RU369093"/>
    </source>
</evidence>
<dbReference type="EC" id="2.3.2.27" evidence="5"/>
<dbReference type="PANTHER" id="PTHR22849:SF164">
    <property type="entry name" value="U-BOX DOMAIN-CONTAINING PROTEIN"/>
    <property type="match status" value="1"/>
</dbReference>
<dbReference type="InterPro" id="IPR058678">
    <property type="entry name" value="ARM_PUB"/>
</dbReference>
<dbReference type="AlphaFoldDB" id="A0ABD2ZGA1"/>
<reference evidence="7 8" key="1">
    <citation type="submission" date="2024-11" db="EMBL/GenBank/DDBJ databases">
        <title>A near-complete genome assembly of Cinchona calisaya.</title>
        <authorList>
            <person name="Lian D.C."/>
            <person name="Zhao X.W."/>
            <person name="Wei L."/>
        </authorList>
    </citation>
    <scope>NUCLEOTIDE SEQUENCE [LARGE SCALE GENOMIC DNA]</scope>
    <source>
        <tissue evidence="7">Nenye</tissue>
    </source>
</reference>
<dbReference type="EMBL" id="JBJUIK010000010">
    <property type="protein sequence ID" value="KAL3517305.1"/>
    <property type="molecule type" value="Genomic_DNA"/>
</dbReference>
<keyword evidence="3 5" id="KW-0808">Transferase</keyword>
<keyword evidence="8" id="KW-1185">Reference proteome</keyword>
<evidence type="ECO:0000256" key="3">
    <source>
        <dbReference type="ARBA" id="ARBA00022679"/>
    </source>
</evidence>
<proteinExistence type="predicted"/>
<dbReference type="InterPro" id="IPR016024">
    <property type="entry name" value="ARM-type_fold"/>
</dbReference>
<dbReference type="Pfam" id="PF04564">
    <property type="entry name" value="U-box"/>
    <property type="match status" value="1"/>
</dbReference>
<dbReference type="InterPro" id="IPR011989">
    <property type="entry name" value="ARM-like"/>
</dbReference>
<protein>
    <recommendedName>
        <fullName evidence="5 6">U-box domain-containing protein</fullName>
        <ecNumber evidence="5">2.3.2.27</ecNumber>
    </recommendedName>
    <alternativeName>
        <fullName evidence="5">RING-type E3 ubiquitin transferase PUB</fullName>
    </alternativeName>
</protein>
<evidence type="ECO:0000313" key="8">
    <source>
        <dbReference type="Proteomes" id="UP001630127"/>
    </source>
</evidence>
<feature type="domain" description="U-box" evidence="6">
    <location>
        <begin position="7"/>
        <end position="86"/>
    </location>
</feature>
<dbReference type="InterPro" id="IPR045185">
    <property type="entry name" value="PUB22/23/24-like"/>
</dbReference>
<dbReference type="InterPro" id="IPR045210">
    <property type="entry name" value="RING-Ubox_PUB"/>
</dbReference>
<comment type="caution">
    <text evidence="7">The sequence shown here is derived from an EMBL/GenBank/DDBJ whole genome shotgun (WGS) entry which is preliminary data.</text>
</comment>
<evidence type="ECO:0000313" key="7">
    <source>
        <dbReference type="EMBL" id="KAL3517305.1"/>
    </source>
</evidence>
<gene>
    <name evidence="7" type="ORF">ACH5RR_024207</name>
</gene>
<dbReference type="SUPFAM" id="SSF57850">
    <property type="entry name" value="RING/U-box"/>
    <property type="match status" value="1"/>
</dbReference>
<keyword evidence="4 5" id="KW-0833">Ubl conjugation pathway</keyword>
<comment type="pathway">
    <text evidence="2 5">Protein modification; protein ubiquitination.</text>
</comment>
<dbReference type="InterPro" id="IPR013083">
    <property type="entry name" value="Znf_RING/FYVE/PHD"/>
</dbReference>
<dbReference type="GO" id="GO:0016567">
    <property type="term" value="P:protein ubiquitination"/>
    <property type="evidence" value="ECO:0007669"/>
    <property type="project" value="UniProtKB-UniRule"/>
</dbReference>
<dbReference type="CDD" id="cd16664">
    <property type="entry name" value="RING-Ubox_PUB"/>
    <property type="match status" value="1"/>
</dbReference>
<accession>A0ABD2ZGA1</accession>
<evidence type="ECO:0000256" key="4">
    <source>
        <dbReference type="ARBA" id="ARBA00022786"/>
    </source>
</evidence>
<dbReference type="Proteomes" id="UP001630127">
    <property type="component" value="Unassembled WGS sequence"/>
</dbReference>
<name>A0ABD2ZGA1_9GENT</name>
<sequence>MDSNTGDVPPLFICPISLEIMKDPVTISTGMTYDRESIHKWLFQYKHNTCPVTKQTLLPPDHHHFLTPNSNLLRLIESWTLLHNQKLLCPTKFGSQNQVGPCSDIKLDQLVQSLKQSETLQRKCIILRKIKLVIQESDVLADSDDHIASLVTWLQTTILDSTDDEAIIRDHDHQSWEIIEEAVSVLECIKLPGEKLKQLAQDINGKMIALLSSIIVQQERSYQARINSASLLKSIFRVVDDIYKAELKIEMFEGIAEILKDQNSIRGSMAVLLILIEVLLYGDSGKKAVEVGIVPILIELLSETNERRMCEVLLHVLNQFCKGAEGRAAFLDHPAAVAAVSSKILRISHVVNDRAVKILSLLFRFSCETSMVAKELLEVGGVAKMCLVVQTHCSSRTKDNAKAILGFYHKSSIDYSCLPSFINKN</sequence>
<dbReference type="Gene3D" id="3.30.40.10">
    <property type="entry name" value="Zinc/RING finger domain, C3HC4 (zinc finger)"/>
    <property type="match status" value="1"/>
</dbReference>
<comment type="function">
    <text evidence="5">Functions as an E3 ubiquitin ligase.</text>
</comment>
<dbReference type="InterPro" id="IPR003613">
    <property type="entry name" value="Ubox_domain"/>
</dbReference>
<dbReference type="Gene3D" id="1.25.10.10">
    <property type="entry name" value="Leucine-rich Repeat Variant"/>
    <property type="match status" value="1"/>
</dbReference>
<comment type="catalytic activity">
    <reaction evidence="1 5">
        <text>S-ubiquitinyl-[E2 ubiquitin-conjugating enzyme]-L-cysteine + [acceptor protein]-L-lysine = [E2 ubiquitin-conjugating enzyme]-L-cysteine + N(6)-ubiquitinyl-[acceptor protein]-L-lysine.</text>
        <dbReference type="EC" id="2.3.2.27"/>
    </reaction>
</comment>
<dbReference type="Pfam" id="PF25598">
    <property type="entry name" value="ARM_PUB"/>
    <property type="match status" value="1"/>
</dbReference>
<evidence type="ECO:0000256" key="1">
    <source>
        <dbReference type="ARBA" id="ARBA00000900"/>
    </source>
</evidence>
<organism evidence="7 8">
    <name type="scientific">Cinchona calisaya</name>
    <dbReference type="NCBI Taxonomy" id="153742"/>
    <lineage>
        <taxon>Eukaryota</taxon>
        <taxon>Viridiplantae</taxon>
        <taxon>Streptophyta</taxon>
        <taxon>Embryophyta</taxon>
        <taxon>Tracheophyta</taxon>
        <taxon>Spermatophyta</taxon>
        <taxon>Magnoliopsida</taxon>
        <taxon>eudicotyledons</taxon>
        <taxon>Gunneridae</taxon>
        <taxon>Pentapetalae</taxon>
        <taxon>asterids</taxon>
        <taxon>lamiids</taxon>
        <taxon>Gentianales</taxon>
        <taxon>Rubiaceae</taxon>
        <taxon>Cinchonoideae</taxon>
        <taxon>Cinchoneae</taxon>
        <taxon>Cinchona</taxon>
    </lineage>
</organism>
<dbReference type="GO" id="GO:0061630">
    <property type="term" value="F:ubiquitin protein ligase activity"/>
    <property type="evidence" value="ECO:0007669"/>
    <property type="project" value="UniProtKB-UniRule"/>
</dbReference>
<evidence type="ECO:0000259" key="6">
    <source>
        <dbReference type="PROSITE" id="PS51698"/>
    </source>
</evidence>
<dbReference type="SMART" id="SM00504">
    <property type="entry name" value="Ubox"/>
    <property type="match status" value="1"/>
</dbReference>
<dbReference type="SUPFAM" id="SSF48371">
    <property type="entry name" value="ARM repeat"/>
    <property type="match status" value="1"/>
</dbReference>
<dbReference type="PANTHER" id="PTHR22849">
    <property type="entry name" value="WDSAM1 PROTEIN"/>
    <property type="match status" value="1"/>
</dbReference>